<evidence type="ECO:0000256" key="7">
    <source>
        <dbReference type="ARBA" id="ARBA00022777"/>
    </source>
</evidence>
<dbReference type="SUPFAM" id="SSF52728">
    <property type="entry name" value="PTS IIb component"/>
    <property type="match status" value="1"/>
</dbReference>
<evidence type="ECO:0000259" key="8">
    <source>
        <dbReference type="PROSITE" id="PS51101"/>
    </source>
</evidence>
<name>A0ABT9YAP0_9FIRM</name>
<dbReference type="Gene3D" id="3.40.35.10">
    <property type="entry name" value="Phosphotransferase system, sorbose subfamily IIB component"/>
    <property type="match status" value="1"/>
</dbReference>
<gene>
    <name evidence="9" type="ORF">J2S01_002333</name>
</gene>
<evidence type="ECO:0000256" key="3">
    <source>
        <dbReference type="ARBA" id="ARBA00022490"/>
    </source>
</evidence>
<dbReference type="PROSITE" id="PS51101">
    <property type="entry name" value="PTS_EIIB_TYPE_4"/>
    <property type="match status" value="1"/>
</dbReference>
<evidence type="ECO:0000256" key="5">
    <source>
        <dbReference type="ARBA" id="ARBA00022679"/>
    </source>
</evidence>
<proteinExistence type="predicted"/>
<dbReference type="InterPro" id="IPR036667">
    <property type="entry name" value="PTS_IIB_sorbose-sp_sf"/>
</dbReference>
<comment type="subcellular location">
    <subcellularLocation>
        <location evidence="1">Cytoplasm</location>
    </subcellularLocation>
</comment>
<evidence type="ECO:0000313" key="9">
    <source>
        <dbReference type="EMBL" id="MDQ0204601.1"/>
    </source>
</evidence>
<evidence type="ECO:0000256" key="2">
    <source>
        <dbReference type="ARBA" id="ARBA00022448"/>
    </source>
</evidence>
<organism evidence="9 10">
    <name type="scientific">Pectinatus haikarae</name>
    <dbReference type="NCBI Taxonomy" id="349096"/>
    <lineage>
        <taxon>Bacteria</taxon>
        <taxon>Bacillati</taxon>
        <taxon>Bacillota</taxon>
        <taxon>Negativicutes</taxon>
        <taxon>Selenomonadales</taxon>
        <taxon>Selenomonadaceae</taxon>
        <taxon>Pectinatus</taxon>
    </lineage>
</organism>
<protein>
    <submittedName>
        <fullName evidence="9">PTS system mannose-specific IIB component</fullName>
    </submittedName>
</protein>
<keyword evidence="7" id="KW-0418">Kinase</keyword>
<keyword evidence="6" id="KW-0598">Phosphotransferase system</keyword>
<sequence>MLNIVLTRIDDRLIHGQVVTAWAKVTKGNRIVVVDDGVANDDFMSKIIKMAAPASFKIGIHTIEQAAEILKQDDTGERVIVLVKTPVTVQALMDKGVKIKELDLGGMGATKGRKQLYRNISISEAEKDCFRQLIDKGVHVVVQIVPDDSPKDIQNFF</sequence>
<dbReference type="InterPro" id="IPR004720">
    <property type="entry name" value="PTS_IIB_sorbose-sp"/>
</dbReference>
<keyword evidence="2" id="KW-0813">Transport</keyword>
<comment type="caution">
    <text evidence="9">The sequence shown here is derived from an EMBL/GenBank/DDBJ whole genome shotgun (WGS) entry which is preliminary data.</text>
</comment>
<dbReference type="RefSeq" id="WP_196605032.1">
    <property type="nucleotide sequence ID" value="NZ_CP116940.1"/>
</dbReference>
<dbReference type="Proteomes" id="UP001239167">
    <property type="component" value="Unassembled WGS sequence"/>
</dbReference>
<evidence type="ECO:0000256" key="1">
    <source>
        <dbReference type="ARBA" id="ARBA00004496"/>
    </source>
</evidence>
<accession>A0ABT9YAP0</accession>
<reference evidence="9 10" key="1">
    <citation type="submission" date="2023-07" db="EMBL/GenBank/DDBJ databases">
        <title>Genomic Encyclopedia of Type Strains, Phase IV (KMG-IV): sequencing the most valuable type-strain genomes for metagenomic binning, comparative biology and taxonomic classification.</title>
        <authorList>
            <person name="Goeker M."/>
        </authorList>
    </citation>
    <scope>NUCLEOTIDE SEQUENCE [LARGE SCALE GENOMIC DNA]</scope>
    <source>
        <strain evidence="9 10">DSM 16980</strain>
    </source>
</reference>
<evidence type="ECO:0000256" key="6">
    <source>
        <dbReference type="ARBA" id="ARBA00022683"/>
    </source>
</evidence>
<keyword evidence="4" id="KW-0762">Sugar transport</keyword>
<dbReference type="EMBL" id="JAUSUE010000018">
    <property type="protein sequence ID" value="MDQ0204601.1"/>
    <property type="molecule type" value="Genomic_DNA"/>
</dbReference>
<keyword evidence="3" id="KW-0963">Cytoplasm</keyword>
<evidence type="ECO:0000256" key="4">
    <source>
        <dbReference type="ARBA" id="ARBA00022597"/>
    </source>
</evidence>
<feature type="domain" description="PTS EIIB type-4" evidence="8">
    <location>
        <begin position="1"/>
        <end position="157"/>
    </location>
</feature>
<evidence type="ECO:0000313" key="10">
    <source>
        <dbReference type="Proteomes" id="UP001239167"/>
    </source>
</evidence>
<dbReference type="Pfam" id="PF03830">
    <property type="entry name" value="PTSIIB_sorb"/>
    <property type="match status" value="1"/>
</dbReference>
<keyword evidence="5" id="KW-0808">Transferase</keyword>
<keyword evidence="10" id="KW-1185">Reference proteome</keyword>